<evidence type="ECO:0000313" key="6">
    <source>
        <dbReference type="Proteomes" id="UP001139485"/>
    </source>
</evidence>
<dbReference type="CDD" id="cd06267">
    <property type="entry name" value="PBP1_LacI_sugar_binding-like"/>
    <property type="match status" value="1"/>
</dbReference>
<dbReference type="Gene3D" id="1.10.260.40">
    <property type="entry name" value="lambda repressor-like DNA-binding domains"/>
    <property type="match status" value="1"/>
</dbReference>
<dbReference type="InterPro" id="IPR010982">
    <property type="entry name" value="Lambda_DNA-bd_dom_sf"/>
</dbReference>
<dbReference type="PROSITE" id="PS00356">
    <property type="entry name" value="HTH_LACI_1"/>
    <property type="match status" value="1"/>
</dbReference>
<keyword evidence="1" id="KW-0805">Transcription regulation</keyword>
<comment type="caution">
    <text evidence="5">The sequence shown here is derived from an EMBL/GenBank/DDBJ whole genome shotgun (WGS) entry which is preliminary data.</text>
</comment>
<dbReference type="SUPFAM" id="SSF47413">
    <property type="entry name" value="lambda repressor-like DNA-binding domains"/>
    <property type="match status" value="1"/>
</dbReference>
<dbReference type="EMBL" id="JAMOIL010000034">
    <property type="protein sequence ID" value="MCM0622390.1"/>
    <property type="molecule type" value="Genomic_DNA"/>
</dbReference>
<evidence type="ECO:0000313" key="5">
    <source>
        <dbReference type="EMBL" id="MCM0622390.1"/>
    </source>
</evidence>
<dbReference type="Gene3D" id="3.40.50.2300">
    <property type="match status" value="2"/>
</dbReference>
<dbReference type="Pfam" id="PF00356">
    <property type="entry name" value="LacI"/>
    <property type="match status" value="1"/>
</dbReference>
<sequence length="357" mass="38167">MNGSPQPGSHLSTPANMADVAREAGVSIATVSRALRGRPGVGEATRTRVQAVAERLSYVISPEASHLSRGETGRVAVVVPLLQPWFYATLVSALVGHLREAGLDTLIYQVDGAQERGRFLAELPARRKVDAVVLAALPLTPDQRDRLDLLGVRVVVAGGRLRDLPHVRVDDLAVAHTAVDHLVGLGHRRIAMVRTSDTDETPWEADLQRARGWRERMDHHGLGPVEELLVTEELGPRAGARALDRLLALPDPPTAVFAYSDELAAAVAVRAHERGLRVPEDLSVMGVDGHPVADLLNLTTVDQHVAEQAAETAATVIALVRSRAADLPGGVDPVAHRHDVVLDHTLVVRASTAPPSA</sequence>
<accession>A0A9X2II26</accession>
<gene>
    <name evidence="5" type="ORF">M8330_19040</name>
</gene>
<dbReference type="AlphaFoldDB" id="A0A9X2II26"/>
<dbReference type="RefSeq" id="WP_250828609.1">
    <property type="nucleotide sequence ID" value="NZ_JAMOIL010000034.1"/>
</dbReference>
<dbReference type="Pfam" id="PF13377">
    <property type="entry name" value="Peripla_BP_3"/>
    <property type="match status" value="1"/>
</dbReference>
<dbReference type="PANTHER" id="PTHR30146">
    <property type="entry name" value="LACI-RELATED TRANSCRIPTIONAL REPRESSOR"/>
    <property type="match status" value="1"/>
</dbReference>
<keyword evidence="2" id="KW-0238">DNA-binding</keyword>
<dbReference type="InterPro" id="IPR000843">
    <property type="entry name" value="HTH_LacI"/>
</dbReference>
<dbReference type="GO" id="GO:0003700">
    <property type="term" value="F:DNA-binding transcription factor activity"/>
    <property type="evidence" value="ECO:0007669"/>
    <property type="project" value="TreeGrafter"/>
</dbReference>
<dbReference type="PROSITE" id="PS50932">
    <property type="entry name" value="HTH_LACI_2"/>
    <property type="match status" value="1"/>
</dbReference>
<keyword evidence="6" id="KW-1185">Reference proteome</keyword>
<evidence type="ECO:0000259" key="4">
    <source>
        <dbReference type="PROSITE" id="PS50932"/>
    </source>
</evidence>
<feature type="domain" description="HTH lacI-type" evidence="4">
    <location>
        <begin position="15"/>
        <end position="69"/>
    </location>
</feature>
<dbReference type="GO" id="GO:0000976">
    <property type="term" value="F:transcription cis-regulatory region binding"/>
    <property type="evidence" value="ECO:0007669"/>
    <property type="project" value="TreeGrafter"/>
</dbReference>
<dbReference type="PANTHER" id="PTHR30146:SF153">
    <property type="entry name" value="LACTOSE OPERON REPRESSOR"/>
    <property type="match status" value="1"/>
</dbReference>
<dbReference type="InterPro" id="IPR028082">
    <property type="entry name" value="Peripla_BP_I"/>
</dbReference>
<evidence type="ECO:0000256" key="1">
    <source>
        <dbReference type="ARBA" id="ARBA00023015"/>
    </source>
</evidence>
<organism evidence="5 6">
    <name type="scientific">Nocardioides bruguierae</name>
    <dbReference type="NCBI Taxonomy" id="2945102"/>
    <lineage>
        <taxon>Bacteria</taxon>
        <taxon>Bacillati</taxon>
        <taxon>Actinomycetota</taxon>
        <taxon>Actinomycetes</taxon>
        <taxon>Propionibacteriales</taxon>
        <taxon>Nocardioidaceae</taxon>
        <taxon>Nocardioides</taxon>
    </lineage>
</organism>
<dbReference type="Proteomes" id="UP001139485">
    <property type="component" value="Unassembled WGS sequence"/>
</dbReference>
<dbReference type="SUPFAM" id="SSF53822">
    <property type="entry name" value="Periplasmic binding protein-like I"/>
    <property type="match status" value="1"/>
</dbReference>
<name>A0A9X2II26_9ACTN</name>
<evidence type="ECO:0000256" key="2">
    <source>
        <dbReference type="ARBA" id="ARBA00023125"/>
    </source>
</evidence>
<protein>
    <submittedName>
        <fullName evidence="5">LacI family transcriptional regulator</fullName>
    </submittedName>
</protein>
<dbReference type="InterPro" id="IPR046335">
    <property type="entry name" value="LacI/GalR-like_sensor"/>
</dbReference>
<dbReference type="SMART" id="SM00354">
    <property type="entry name" value="HTH_LACI"/>
    <property type="match status" value="1"/>
</dbReference>
<dbReference type="CDD" id="cd01392">
    <property type="entry name" value="HTH_LacI"/>
    <property type="match status" value="1"/>
</dbReference>
<proteinExistence type="predicted"/>
<evidence type="ECO:0000256" key="3">
    <source>
        <dbReference type="ARBA" id="ARBA00023163"/>
    </source>
</evidence>
<keyword evidence="3" id="KW-0804">Transcription</keyword>
<reference evidence="5" key="1">
    <citation type="submission" date="2022-05" db="EMBL/GenBank/DDBJ databases">
        <authorList>
            <person name="Tuo L."/>
        </authorList>
    </citation>
    <scope>NUCLEOTIDE SEQUENCE</scope>
    <source>
        <strain evidence="5">BSK12Z-4</strain>
    </source>
</reference>